<organism evidence="1 2">
    <name type="scientific">Serratia odorifera</name>
    <dbReference type="NCBI Taxonomy" id="618"/>
    <lineage>
        <taxon>Bacteria</taxon>
        <taxon>Pseudomonadati</taxon>
        <taxon>Pseudomonadota</taxon>
        <taxon>Gammaproteobacteria</taxon>
        <taxon>Enterobacterales</taxon>
        <taxon>Yersiniaceae</taxon>
        <taxon>Serratia</taxon>
    </lineage>
</organism>
<gene>
    <name evidence="1" type="ORF">NCTC11214_02157</name>
</gene>
<dbReference type="RefSeq" id="WP_004957883.1">
    <property type="nucleotide sequence ID" value="NZ_LR134117.1"/>
</dbReference>
<dbReference type="Proteomes" id="UP000281391">
    <property type="component" value="Chromosome"/>
</dbReference>
<dbReference type="KEGG" id="sof:NCTC11214_02157"/>
<protein>
    <recommendedName>
        <fullName evidence="3">Sodium:solute symporter</fullName>
    </recommendedName>
</protein>
<reference evidence="1 2" key="1">
    <citation type="submission" date="2018-12" db="EMBL/GenBank/DDBJ databases">
        <authorList>
            <consortium name="Pathogen Informatics"/>
        </authorList>
    </citation>
    <scope>NUCLEOTIDE SEQUENCE [LARGE SCALE GENOMIC DNA]</scope>
    <source>
        <strain evidence="1 2">NCTC11214</strain>
    </source>
</reference>
<sequence>MKKVLELIMFTLFFSSLAGIGLAAGFYCFVGTATLIGRVIW</sequence>
<name>A0A447KQY2_SEROD</name>
<evidence type="ECO:0008006" key="3">
    <source>
        <dbReference type="Google" id="ProtNLM"/>
    </source>
</evidence>
<dbReference type="AlphaFoldDB" id="A0A447KQY2"/>
<accession>A0A447KQY2</accession>
<dbReference type="EMBL" id="LR134117">
    <property type="protein sequence ID" value="VDZ56589.1"/>
    <property type="molecule type" value="Genomic_DNA"/>
</dbReference>
<proteinExistence type="predicted"/>
<evidence type="ECO:0000313" key="1">
    <source>
        <dbReference type="EMBL" id="VDZ56589.1"/>
    </source>
</evidence>
<evidence type="ECO:0000313" key="2">
    <source>
        <dbReference type="Proteomes" id="UP000281391"/>
    </source>
</evidence>